<name>A0A9K3CTU9_9EUKA</name>
<keyword evidence="3 7" id="KW-0812">Transmembrane</keyword>
<comment type="subcellular location">
    <subcellularLocation>
        <location evidence="1">Membrane</location>
        <topology evidence="1">Multi-pass membrane protein</topology>
    </subcellularLocation>
</comment>
<feature type="region of interest" description="Disordered" evidence="6">
    <location>
        <begin position="343"/>
        <end position="376"/>
    </location>
</feature>
<feature type="domain" description="Pecanex C-terminal" evidence="8">
    <location>
        <begin position="965"/>
        <end position="1025"/>
    </location>
</feature>
<dbReference type="InterPro" id="IPR007735">
    <property type="entry name" value="Pecanex_C"/>
</dbReference>
<evidence type="ECO:0000256" key="2">
    <source>
        <dbReference type="ARBA" id="ARBA00010170"/>
    </source>
</evidence>
<evidence type="ECO:0000259" key="8">
    <source>
        <dbReference type="Pfam" id="PF05041"/>
    </source>
</evidence>
<feature type="transmembrane region" description="Helical" evidence="7">
    <location>
        <begin position="162"/>
        <end position="182"/>
    </location>
</feature>
<dbReference type="GO" id="GO:0016020">
    <property type="term" value="C:membrane"/>
    <property type="evidence" value="ECO:0007669"/>
    <property type="project" value="UniProtKB-SubCell"/>
</dbReference>
<comment type="caution">
    <text evidence="9">The sequence shown here is derived from an EMBL/GenBank/DDBJ whole genome shotgun (WGS) entry which is preliminary data.</text>
</comment>
<evidence type="ECO:0000256" key="1">
    <source>
        <dbReference type="ARBA" id="ARBA00004141"/>
    </source>
</evidence>
<evidence type="ECO:0000256" key="5">
    <source>
        <dbReference type="ARBA" id="ARBA00023136"/>
    </source>
</evidence>
<keyword evidence="5 7" id="KW-0472">Membrane</keyword>
<dbReference type="Pfam" id="PF05041">
    <property type="entry name" value="Pecanex_C"/>
    <property type="match status" value="1"/>
</dbReference>
<dbReference type="AlphaFoldDB" id="A0A9K3CTU9"/>
<keyword evidence="10" id="KW-1185">Reference proteome</keyword>
<feature type="transmembrane region" description="Helical" evidence="7">
    <location>
        <begin position="121"/>
        <end position="142"/>
    </location>
</feature>
<dbReference type="PANTHER" id="PTHR12372">
    <property type="entry name" value="PECANEX"/>
    <property type="match status" value="1"/>
</dbReference>
<reference evidence="9 10" key="1">
    <citation type="journal article" date="2018" name="PLoS ONE">
        <title>The draft genome of Kipferlia bialata reveals reductive genome evolution in fornicate parasites.</title>
        <authorList>
            <person name="Tanifuji G."/>
            <person name="Takabayashi S."/>
            <person name="Kume K."/>
            <person name="Takagi M."/>
            <person name="Nakayama T."/>
            <person name="Kamikawa R."/>
            <person name="Inagaki Y."/>
            <person name="Hashimoto T."/>
        </authorList>
    </citation>
    <scope>NUCLEOTIDE SEQUENCE [LARGE SCALE GENOMIC DNA]</scope>
    <source>
        <strain evidence="9">NY0173</strain>
    </source>
</reference>
<sequence length="1036" mass="109720">YYLLGLSIPSPDVDNGVTMKAHLGAWLTTIPPAAYVLELLQFYVTGTVVPAALSLSPSRLALPLLKVVSAATPLIAWGYASKAESGTTPWLQMAAGLSVIISLLVVPLLGTFLLPSKRGPGFNVAWVIHVAVVVVPTAVLFLDSQGDSLSDIASLVSLGANSAVMWVLLLVLVVLTGISGPVPFRTHTVRQKGGAVSNTRSIVLKIGSVVAVLFNLVLSTDGASGSGVESVFSRLVLADASPLSSASDMALTLACLVAVTRCLPLAISDPARLMVHTAVGSIIGQTGVLQSLSSSIPSTTLVNTLVSECVDIAARRLFDAFRLCVCLWKSALHPTEDPVIDAGKSSPGALSVGSPYRRTSNREGESRRERGRGGSGGPVWAAPVLVIIIIASPVYVPFCAIFAILGCPLRPLFGTPVLVPGYRRGRSFLNATPPPVALSISKKGASPSPSTVSGASYSVLVSSLIGDRRFRRILRTQVGGAGVLGVSGMLGGVGGVAPKDVVLCMHDKDLVMLRVMGTTGGGYLCQCRALELQETSCHRRERRILTEYLDSVCAGSGSDGVPGPVGSYGRWGVARPCGVVSVPCFSYSKYRLLGVFDSVDVRREFPALLLRVLTHVIRYRSDSSFVRILMRYVACLDIPEDTLQTLSQQHSTAGEVRERDSMGSREAMTMVRPDSRPAAHNPGAVDAEEAADDALRGMSNSARGAPYSPVLARHISAQSAMALFLSVAPQETQEREAGWEAFGESVQDILDAFSGDLFTSNGGILRLNEYSPVEVWAEGEREELVKGVIHAARVSIRIMLDTLVMGEEVSALSNSELKECVQEAETWSLAVPDSSEMCDLLSSVSVPKASRHKRRGKGKGGAKAVSLGDTESLPGRGDSAAVQIFGIDSGSGGASESPDPSPEGGVGSIDVEGDSFRHGRRGGMNLNSFRRGAGAEREAESRRGFQSGTATQSSSLYGVQYRLASESVKVTVISGYIAESLWSTLVTDLAFHNYDDEERYSVQSDTRLLRNILLEACAAPFGYPLVDFGEVLVPFH</sequence>
<feature type="transmembrane region" description="Helical" evidence="7">
    <location>
        <begin position="60"/>
        <end position="80"/>
    </location>
</feature>
<dbReference type="OrthoDB" id="5979286at2759"/>
<feature type="compositionally biased region" description="Basic residues" evidence="6">
    <location>
        <begin position="849"/>
        <end position="860"/>
    </location>
</feature>
<dbReference type="Proteomes" id="UP000265618">
    <property type="component" value="Unassembled WGS sequence"/>
</dbReference>
<feature type="compositionally biased region" description="Basic and acidic residues" evidence="6">
    <location>
        <begin position="360"/>
        <end position="372"/>
    </location>
</feature>
<evidence type="ECO:0000313" key="10">
    <source>
        <dbReference type="Proteomes" id="UP000265618"/>
    </source>
</evidence>
<proteinExistence type="inferred from homology"/>
<dbReference type="InterPro" id="IPR039797">
    <property type="entry name" value="Pecanex"/>
</dbReference>
<feature type="transmembrane region" description="Helical" evidence="7">
    <location>
        <begin position="92"/>
        <end position="114"/>
    </location>
</feature>
<protein>
    <submittedName>
        <fullName evidence="9">Pecanex</fullName>
    </submittedName>
</protein>
<feature type="compositionally biased region" description="Basic and acidic residues" evidence="6">
    <location>
        <begin position="933"/>
        <end position="943"/>
    </location>
</feature>
<comment type="similarity">
    <text evidence="2">Belongs to the pecanex family.</text>
</comment>
<keyword evidence="4 7" id="KW-1133">Transmembrane helix</keyword>
<feature type="non-terminal residue" evidence="9">
    <location>
        <position position="1"/>
    </location>
</feature>
<feature type="region of interest" description="Disordered" evidence="6">
    <location>
        <begin position="849"/>
        <end position="949"/>
    </location>
</feature>
<dbReference type="EMBL" id="BDIP01000962">
    <property type="protein sequence ID" value="GIQ83208.1"/>
    <property type="molecule type" value="Genomic_DNA"/>
</dbReference>
<evidence type="ECO:0000256" key="6">
    <source>
        <dbReference type="SAM" id="MobiDB-lite"/>
    </source>
</evidence>
<evidence type="ECO:0000313" key="9">
    <source>
        <dbReference type="EMBL" id="GIQ83208.1"/>
    </source>
</evidence>
<evidence type="ECO:0000256" key="7">
    <source>
        <dbReference type="SAM" id="Phobius"/>
    </source>
</evidence>
<feature type="transmembrane region" description="Helical" evidence="7">
    <location>
        <begin position="33"/>
        <end position="53"/>
    </location>
</feature>
<accession>A0A9K3CTU9</accession>
<dbReference type="PANTHER" id="PTHR12372:SF6">
    <property type="entry name" value="PECANEX-LIKE PROTEIN 4"/>
    <property type="match status" value="1"/>
</dbReference>
<evidence type="ECO:0000256" key="4">
    <source>
        <dbReference type="ARBA" id="ARBA00022989"/>
    </source>
</evidence>
<feature type="transmembrane region" description="Helical" evidence="7">
    <location>
        <begin position="377"/>
        <end position="405"/>
    </location>
</feature>
<gene>
    <name evidence="9" type="ORF">KIPB_004487</name>
</gene>
<evidence type="ECO:0000256" key="3">
    <source>
        <dbReference type="ARBA" id="ARBA00022692"/>
    </source>
</evidence>
<organism evidence="9 10">
    <name type="scientific">Kipferlia bialata</name>
    <dbReference type="NCBI Taxonomy" id="797122"/>
    <lineage>
        <taxon>Eukaryota</taxon>
        <taxon>Metamonada</taxon>
        <taxon>Carpediemonas-like organisms</taxon>
        <taxon>Kipferlia</taxon>
    </lineage>
</organism>